<comment type="caution">
    <text evidence="2">The sequence shown here is derived from an EMBL/GenBank/DDBJ whole genome shotgun (WGS) entry which is preliminary data.</text>
</comment>
<dbReference type="STRING" id="1802319.A2928_01630"/>
<dbReference type="SUPFAM" id="SSF49503">
    <property type="entry name" value="Cupredoxins"/>
    <property type="match status" value="1"/>
</dbReference>
<evidence type="ECO:0008006" key="4">
    <source>
        <dbReference type="Google" id="ProtNLM"/>
    </source>
</evidence>
<proteinExistence type="predicted"/>
<sequence>MNKKVIWGIIIILVIVGAVLALAGSRATAPTTDEIEDEVNNQYATSTASTTPNNTDATEDIRMNGEIDIGGDIIEEIVIIYTDSGFSPKDVAINLGQTVIFRNESSRDFWPASNDHPIHNIDPEFDPKKRTPTGSDFSYKFPKVGTWGYHNHLRAGEGGTITVK</sequence>
<evidence type="ECO:0000313" key="3">
    <source>
        <dbReference type="Proteomes" id="UP000176221"/>
    </source>
</evidence>
<protein>
    <recommendedName>
        <fullName evidence="4">EfeO-type cupredoxin-like domain-containing protein</fullName>
    </recommendedName>
</protein>
<dbReference type="AlphaFoldDB" id="A0A1G2N8Q9"/>
<reference evidence="2 3" key="1">
    <citation type="journal article" date="2016" name="Nat. Commun.">
        <title>Thousands of microbial genomes shed light on interconnected biogeochemical processes in an aquifer system.</title>
        <authorList>
            <person name="Anantharaman K."/>
            <person name="Brown C.T."/>
            <person name="Hug L.A."/>
            <person name="Sharon I."/>
            <person name="Castelle C.J."/>
            <person name="Probst A.J."/>
            <person name="Thomas B.C."/>
            <person name="Singh A."/>
            <person name="Wilkins M.J."/>
            <person name="Karaoz U."/>
            <person name="Brodie E.L."/>
            <person name="Williams K.H."/>
            <person name="Hubbard S.S."/>
            <person name="Banfield J.F."/>
        </authorList>
    </citation>
    <scope>NUCLEOTIDE SEQUENCE [LARGE SCALE GENOMIC DNA]</scope>
</reference>
<dbReference type="InterPro" id="IPR008972">
    <property type="entry name" value="Cupredoxin"/>
</dbReference>
<evidence type="ECO:0000313" key="2">
    <source>
        <dbReference type="EMBL" id="OHA32517.1"/>
    </source>
</evidence>
<dbReference type="Gene3D" id="2.60.40.420">
    <property type="entry name" value="Cupredoxins - blue copper proteins"/>
    <property type="match status" value="1"/>
</dbReference>
<gene>
    <name evidence="2" type="ORF">A2928_01630</name>
</gene>
<organism evidence="2 3">
    <name type="scientific">Candidatus Taylorbacteria bacterium RIFCSPLOWO2_01_FULL_45_15b</name>
    <dbReference type="NCBI Taxonomy" id="1802319"/>
    <lineage>
        <taxon>Bacteria</taxon>
        <taxon>Candidatus Tayloriibacteriota</taxon>
    </lineage>
</organism>
<feature type="region of interest" description="Disordered" evidence="1">
    <location>
        <begin position="112"/>
        <end position="134"/>
    </location>
</feature>
<accession>A0A1G2N8Q9</accession>
<dbReference type="EMBL" id="MHRX01000043">
    <property type="protein sequence ID" value="OHA32517.1"/>
    <property type="molecule type" value="Genomic_DNA"/>
</dbReference>
<dbReference type="Proteomes" id="UP000176221">
    <property type="component" value="Unassembled WGS sequence"/>
</dbReference>
<name>A0A1G2N8Q9_9BACT</name>
<feature type="compositionally biased region" description="Basic and acidic residues" evidence="1">
    <location>
        <begin position="116"/>
        <end position="129"/>
    </location>
</feature>
<evidence type="ECO:0000256" key="1">
    <source>
        <dbReference type="SAM" id="MobiDB-lite"/>
    </source>
</evidence>